<accession>A0A316EBK5</accession>
<keyword evidence="3" id="KW-1185">Reference proteome</keyword>
<dbReference type="Gene3D" id="2.40.160.20">
    <property type="match status" value="1"/>
</dbReference>
<keyword evidence="1" id="KW-0732">Signal</keyword>
<sequence length="171" mass="18277">MKKLLTFSFLLALLLTASQGFSQAYKQGDKYLNATIGLNSYYSTGLPLGASFEVGITDAISVGGQADYASGNYGSGLGFTAFYIGARGAYHLGEVLKINSDKVDLYAGLGLGYRSFSWKDGYNGTGYSYGNGLDFNYFIGGRYFFSDNIGAVLELGYSGVSNARAGLTFKF</sequence>
<dbReference type="AlphaFoldDB" id="A0A316EBK5"/>
<dbReference type="RefSeq" id="WP_109742006.1">
    <property type="nucleotide sequence ID" value="NZ_QGGO01000005.1"/>
</dbReference>
<gene>
    <name evidence="2" type="ORF">LV89_01245</name>
</gene>
<proteinExistence type="predicted"/>
<dbReference type="OrthoDB" id="658990at2"/>
<feature type="signal peptide" evidence="1">
    <location>
        <begin position="1"/>
        <end position="24"/>
    </location>
</feature>
<name>A0A316EBK5_9BACT</name>
<evidence type="ECO:0000256" key="1">
    <source>
        <dbReference type="SAM" id="SignalP"/>
    </source>
</evidence>
<dbReference type="SUPFAM" id="SSF56925">
    <property type="entry name" value="OMPA-like"/>
    <property type="match status" value="1"/>
</dbReference>
<dbReference type="EMBL" id="QGGO01000005">
    <property type="protein sequence ID" value="PWK27838.1"/>
    <property type="molecule type" value="Genomic_DNA"/>
</dbReference>
<evidence type="ECO:0008006" key="4">
    <source>
        <dbReference type="Google" id="ProtNLM"/>
    </source>
</evidence>
<evidence type="ECO:0000313" key="2">
    <source>
        <dbReference type="EMBL" id="PWK27838.1"/>
    </source>
</evidence>
<feature type="chain" id="PRO_5016295704" description="Outer membrane protein with beta-barrel domain" evidence="1">
    <location>
        <begin position="25"/>
        <end position="171"/>
    </location>
</feature>
<protein>
    <recommendedName>
        <fullName evidence="4">Outer membrane protein with beta-barrel domain</fullName>
    </recommendedName>
</protein>
<comment type="caution">
    <text evidence="2">The sequence shown here is derived from an EMBL/GenBank/DDBJ whole genome shotgun (WGS) entry which is preliminary data.</text>
</comment>
<reference evidence="2 3" key="1">
    <citation type="submission" date="2018-05" db="EMBL/GenBank/DDBJ databases">
        <title>Genomic Encyclopedia of Archaeal and Bacterial Type Strains, Phase II (KMG-II): from individual species to whole genera.</title>
        <authorList>
            <person name="Goeker M."/>
        </authorList>
    </citation>
    <scope>NUCLEOTIDE SEQUENCE [LARGE SCALE GENOMIC DNA]</scope>
    <source>
        <strain evidence="2 3">DSM 22214</strain>
    </source>
</reference>
<dbReference type="InterPro" id="IPR011250">
    <property type="entry name" value="OMP/PagP_B-barrel"/>
</dbReference>
<organism evidence="2 3">
    <name type="scientific">Arcicella aurantiaca</name>
    <dbReference type="NCBI Taxonomy" id="591202"/>
    <lineage>
        <taxon>Bacteria</taxon>
        <taxon>Pseudomonadati</taxon>
        <taxon>Bacteroidota</taxon>
        <taxon>Cytophagia</taxon>
        <taxon>Cytophagales</taxon>
        <taxon>Flectobacillaceae</taxon>
        <taxon>Arcicella</taxon>
    </lineage>
</organism>
<evidence type="ECO:0000313" key="3">
    <source>
        <dbReference type="Proteomes" id="UP000245489"/>
    </source>
</evidence>
<dbReference type="Proteomes" id="UP000245489">
    <property type="component" value="Unassembled WGS sequence"/>
</dbReference>